<dbReference type="SUPFAM" id="SSF54427">
    <property type="entry name" value="NTF2-like"/>
    <property type="match status" value="1"/>
</dbReference>
<dbReference type="KEGG" id="lck:HN018_16330"/>
<reference evidence="2 3" key="1">
    <citation type="journal article" date="2014" name="World J. Microbiol. Biotechnol.">
        <title>Biodiversity and physiological characteristics of Antarctic and Arctic lichens-associated bacteria.</title>
        <authorList>
            <person name="Lee Y.M."/>
            <person name="Kim E.H."/>
            <person name="Lee H.K."/>
            <person name="Hong S.G."/>
        </authorList>
    </citation>
    <scope>NUCLEOTIDE SEQUENCE [LARGE SCALE GENOMIC DNA]</scope>
    <source>
        <strain evidence="2 3">PAMC 26569</strain>
    </source>
</reference>
<accession>A0A6M8HX22</accession>
<evidence type="ECO:0000313" key="3">
    <source>
        <dbReference type="Proteomes" id="UP000500767"/>
    </source>
</evidence>
<organism evidence="2 3">
    <name type="scientific">Lichenicola cladoniae</name>
    <dbReference type="NCBI Taxonomy" id="1484109"/>
    <lineage>
        <taxon>Bacteria</taxon>
        <taxon>Pseudomonadati</taxon>
        <taxon>Pseudomonadota</taxon>
        <taxon>Alphaproteobacteria</taxon>
        <taxon>Acetobacterales</taxon>
        <taxon>Acetobacteraceae</taxon>
        <taxon>Lichenicola</taxon>
    </lineage>
</organism>
<evidence type="ECO:0008006" key="4">
    <source>
        <dbReference type="Google" id="ProtNLM"/>
    </source>
</evidence>
<name>A0A6M8HX22_9PROT</name>
<sequence length="159" mass="17259">MKQSLIGSIALVAVLASPASYAAPNPSRFESDGADRKAIMTLLHNYTIAVSAKDQVLFETLLLNKTIPFSSVASAVRSAGAEGGTQNYDSFRKGVFLGPPFTQRFEDVQIRQDGALADVSLVFVNTSRETSSWGWKTLQLIKVGKSWKIASELYTNHSS</sequence>
<keyword evidence="3" id="KW-1185">Reference proteome</keyword>
<dbReference type="AlphaFoldDB" id="A0A6M8HX22"/>
<feature type="signal peptide" evidence="1">
    <location>
        <begin position="1"/>
        <end position="22"/>
    </location>
</feature>
<dbReference type="EMBL" id="CP053708">
    <property type="protein sequence ID" value="QKE92717.1"/>
    <property type="molecule type" value="Genomic_DNA"/>
</dbReference>
<evidence type="ECO:0000256" key="1">
    <source>
        <dbReference type="SAM" id="SignalP"/>
    </source>
</evidence>
<proteinExistence type="predicted"/>
<dbReference type="Gene3D" id="3.10.450.50">
    <property type="match status" value="1"/>
</dbReference>
<dbReference type="Proteomes" id="UP000500767">
    <property type="component" value="Chromosome"/>
</dbReference>
<gene>
    <name evidence="2" type="ORF">HN018_16330</name>
</gene>
<dbReference type="InterPro" id="IPR032710">
    <property type="entry name" value="NTF2-like_dom_sf"/>
</dbReference>
<protein>
    <recommendedName>
        <fullName evidence="4">Lumazine-binding protein</fullName>
    </recommendedName>
</protein>
<feature type="chain" id="PRO_5026979084" description="Lumazine-binding protein" evidence="1">
    <location>
        <begin position="23"/>
        <end position="159"/>
    </location>
</feature>
<evidence type="ECO:0000313" key="2">
    <source>
        <dbReference type="EMBL" id="QKE92717.1"/>
    </source>
</evidence>
<keyword evidence="1" id="KW-0732">Signal</keyword>